<evidence type="ECO:0000256" key="1">
    <source>
        <dbReference type="SAM" id="Phobius"/>
    </source>
</evidence>
<sequence>MITVAITVLGTQLIRPRLLVPQLVVLIALVGFFTLTILAIITLNAIGSRFVWVSGLIAVFYCFLTATNLYLLALTHRYVADRREIIRSILASTKTVKFKETRCF</sequence>
<reference evidence="2 3" key="2">
    <citation type="submission" date="2018-11" db="EMBL/GenBank/DDBJ databases">
        <authorList>
            <consortium name="Pathogen Informatics"/>
        </authorList>
    </citation>
    <scope>NUCLEOTIDE SEQUENCE [LARGE SCALE GENOMIC DNA]</scope>
</reference>
<name>A0A183U141_TOXCA</name>
<keyword evidence="1" id="KW-0472">Membrane</keyword>
<accession>A0A183U141</accession>
<keyword evidence="3" id="KW-1185">Reference proteome</keyword>
<dbReference type="EMBL" id="UYWY01002084">
    <property type="protein sequence ID" value="VDM27669.1"/>
    <property type="molecule type" value="Genomic_DNA"/>
</dbReference>
<feature type="transmembrane region" description="Helical" evidence="1">
    <location>
        <begin position="23"/>
        <end position="46"/>
    </location>
</feature>
<reference evidence="4" key="1">
    <citation type="submission" date="2016-06" db="UniProtKB">
        <authorList>
            <consortium name="WormBaseParasite"/>
        </authorList>
    </citation>
    <scope>IDENTIFICATION</scope>
</reference>
<dbReference type="WBParaSite" id="TCNE_0000221101-mRNA-1">
    <property type="protein sequence ID" value="TCNE_0000221101-mRNA-1"/>
    <property type="gene ID" value="TCNE_0000221101"/>
</dbReference>
<evidence type="ECO:0000313" key="3">
    <source>
        <dbReference type="Proteomes" id="UP000050794"/>
    </source>
</evidence>
<evidence type="ECO:0000313" key="2">
    <source>
        <dbReference type="EMBL" id="VDM27669.1"/>
    </source>
</evidence>
<protein>
    <submittedName>
        <fullName evidence="4">MARVEL domain-containing protein</fullName>
    </submittedName>
</protein>
<organism evidence="3 4">
    <name type="scientific">Toxocara canis</name>
    <name type="common">Canine roundworm</name>
    <dbReference type="NCBI Taxonomy" id="6265"/>
    <lineage>
        <taxon>Eukaryota</taxon>
        <taxon>Metazoa</taxon>
        <taxon>Ecdysozoa</taxon>
        <taxon>Nematoda</taxon>
        <taxon>Chromadorea</taxon>
        <taxon>Rhabditida</taxon>
        <taxon>Spirurina</taxon>
        <taxon>Ascaridomorpha</taxon>
        <taxon>Ascaridoidea</taxon>
        <taxon>Toxocaridae</taxon>
        <taxon>Toxocara</taxon>
    </lineage>
</organism>
<feature type="transmembrane region" description="Helical" evidence="1">
    <location>
        <begin position="52"/>
        <end position="73"/>
    </location>
</feature>
<keyword evidence="1" id="KW-0812">Transmembrane</keyword>
<evidence type="ECO:0000313" key="4">
    <source>
        <dbReference type="WBParaSite" id="TCNE_0000221101-mRNA-1"/>
    </source>
</evidence>
<proteinExistence type="predicted"/>
<dbReference type="Proteomes" id="UP000050794">
    <property type="component" value="Unassembled WGS sequence"/>
</dbReference>
<gene>
    <name evidence="2" type="ORF">TCNE_LOCUS2211</name>
</gene>
<keyword evidence="1" id="KW-1133">Transmembrane helix</keyword>
<dbReference type="AlphaFoldDB" id="A0A183U141"/>